<keyword evidence="1" id="KW-0285">Flavoprotein</keyword>
<dbReference type="InterPro" id="IPR036661">
    <property type="entry name" value="Luciferase-like_sf"/>
</dbReference>
<evidence type="ECO:0000256" key="3">
    <source>
        <dbReference type="ARBA" id="ARBA00023002"/>
    </source>
</evidence>
<evidence type="ECO:0000256" key="1">
    <source>
        <dbReference type="ARBA" id="ARBA00022630"/>
    </source>
</evidence>
<dbReference type="CDD" id="cd01094">
    <property type="entry name" value="Alkanesulfonate_monoxygenase"/>
    <property type="match status" value="1"/>
</dbReference>
<protein>
    <submittedName>
        <fullName evidence="6">LLM class flavin-dependent oxidoreductase</fullName>
    </submittedName>
</protein>
<sequence>MSIHLHWYLPTNGDSRDIVGSGDDSHRIDGVAGAFRPATLDYLKQVAGTAETLGFEAALTPTGTWCEDAWITTAALSQHARRLKFLVAFRPGFISPTLAAHQAASFQRLTEGRLLINIVTGGDPVEQRRFGDHADHAQRYARTGEFLQVFRQLGERAGSGKAVDFQGEHYQIEGANLLASPYAPPPVFFGGASPAAEQVAAQYADTYLAWGETPRQIGERFERVQGLARQHGRSLEYGIRLHVISRDTEAQAWEQAERLQSAVSPERVREALALFSRTESVGQQRMTALVSKLGADAVGRSARNLEISPNLWAGYGLVRGGAGTALVGSHAQVAERIAEYHALGLTHFILSGQPHIEEAYWFAEGAGAILRKRGLWTPA</sequence>
<dbReference type="EMBL" id="CP043046">
    <property type="protein sequence ID" value="QEI08192.1"/>
    <property type="molecule type" value="Genomic_DNA"/>
</dbReference>
<dbReference type="GO" id="GO:0046306">
    <property type="term" value="P:alkanesulfonate catabolic process"/>
    <property type="evidence" value="ECO:0007669"/>
    <property type="project" value="TreeGrafter"/>
</dbReference>
<dbReference type="PANTHER" id="PTHR42847:SF4">
    <property type="entry name" value="ALKANESULFONATE MONOOXYGENASE-RELATED"/>
    <property type="match status" value="1"/>
</dbReference>
<keyword evidence="4" id="KW-0503">Monooxygenase</keyword>
<dbReference type="PANTHER" id="PTHR42847">
    <property type="entry name" value="ALKANESULFONATE MONOOXYGENASE"/>
    <property type="match status" value="1"/>
</dbReference>
<name>A0A5C0B0L6_9BURK</name>
<dbReference type="Proteomes" id="UP000325161">
    <property type="component" value="Chromosome"/>
</dbReference>
<evidence type="ECO:0000259" key="5">
    <source>
        <dbReference type="Pfam" id="PF00296"/>
    </source>
</evidence>
<dbReference type="KEGG" id="pacr:FXN63_21875"/>
<reference evidence="6 7" key="1">
    <citation type="submission" date="2019-08" db="EMBL/GenBank/DDBJ databases">
        <title>Amphibian skin-associated Pigmentiphaga: genome sequence and occurrence across geography and hosts.</title>
        <authorList>
            <person name="Bletz M.C."/>
            <person name="Bunk B."/>
            <person name="Sproeer C."/>
            <person name="Biwer P."/>
            <person name="Reiter S."/>
            <person name="Rabemananjara F.C.E."/>
            <person name="Schulz S."/>
            <person name="Overmann J."/>
            <person name="Vences M."/>
        </authorList>
    </citation>
    <scope>NUCLEOTIDE SEQUENCE [LARGE SCALE GENOMIC DNA]</scope>
    <source>
        <strain evidence="6 7">Mada1488</strain>
    </source>
</reference>
<evidence type="ECO:0000313" key="7">
    <source>
        <dbReference type="Proteomes" id="UP000325161"/>
    </source>
</evidence>
<dbReference type="SUPFAM" id="SSF51679">
    <property type="entry name" value="Bacterial luciferase-like"/>
    <property type="match status" value="1"/>
</dbReference>
<keyword evidence="7" id="KW-1185">Reference proteome</keyword>
<dbReference type="OrthoDB" id="9814695at2"/>
<organism evidence="6 7">
    <name type="scientific">Pigmentiphaga aceris</name>
    <dbReference type="NCBI Taxonomy" id="1940612"/>
    <lineage>
        <taxon>Bacteria</taxon>
        <taxon>Pseudomonadati</taxon>
        <taxon>Pseudomonadota</taxon>
        <taxon>Betaproteobacteria</taxon>
        <taxon>Burkholderiales</taxon>
        <taxon>Alcaligenaceae</taxon>
        <taxon>Pigmentiphaga</taxon>
    </lineage>
</organism>
<accession>A0A5C0B0L6</accession>
<dbReference type="InterPro" id="IPR050172">
    <property type="entry name" value="SsuD_RutA_monooxygenase"/>
</dbReference>
<dbReference type="Pfam" id="PF00296">
    <property type="entry name" value="Bac_luciferase"/>
    <property type="match status" value="1"/>
</dbReference>
<gene>
    <name evidence="6" type="ORF">FXN63_21875</name>
</gene>
<proteinExistence type="predicted"/>
<keyword evidence="3" id="KW-0560">Oxidoreductase</keyword>
<dbReference type="Gene3D" id="3.20.20.30">
    <property type="entry name" value="Luciferase-like domain"/>
    <property type="match status" value="1"/>
</dbReference>
<dbReference type="InterPro" id="IPR011251">
    <property type="entry name" value="Luciferase-like_dom"/>
</dbReference>
<feature type="domain" description="Luciferase-like" evidence="5">
    <location>
        <begin position="34"/>
        <end position="347"/>
    </location>
</feature>
<dbReference type="AlphaFoldDB" id="A0A5C0B0L6"/>
<dbReference type="GO" id="GO:0008726">
    <property type="term" value="F:alkanesulfonate monooxygenase activity"/>
    <property type="evidence" value="ECO:0007669"/>
    <property type="project" value="TreeGrafter"/>
</dbReference>
<dbReference type="RefSeq" id="WP_148817527.1">
    <property type="nucleotide sequence ID" value="NZ_CP043046.1"/>
</dbReference>
<evidence type="ECO:0000256" key="4">
    <source>
        <dbReference type="ARBA" id="ARBA00023033"/>
    </source>
</evidence>
<keyword evidence="2" id="KW-0288">FMN</keyword>
<evidence type="ECO:0000256" key="2">
    <source>
        <dbReference type="ARBA" id="ARBA00022643"/>
    </source>
</evidence>
<evidence type="ECO:0000313" key="6">
    <source>
        <dbReference type="EMBL" id="QEI08192.1"/>
    </source>
</evidence>